<dbReference type="FunFam" id="1.20.1050.10:FF:000017">
    <property type="entry name" value="Maleylacetoacetate isomerase"/>
    <property type="match status" value="1"/>
</dbReference>
<dbReference type="GO" id="GO:0006559">
    <property type="term" value="P:L-phenylalanine catabolic process"/>
    <property type="evidence" value="ECO:0007669"/>
    <property type="project" value="TreeGrafter"/>
</dbReference>
<dbReference type="SFLD" id="SFLDS00019">
    <property type="entry name" value="Glutathione_Transferase_(cytos"/>
    <property type="match status" value="1"/>
</dbReference>
<dbReference type="InterPro" id="IPR034330">
    <property type="entry name" value="GST_Zeta_C"/>
</dbReference>
<dbReference type="GO" id="GO:0004364">
    <property type="term" value="F:glutathione transferase activity"/>
    <property type="evidence" value="ECO:0007669"/>
    <property type="project" value="TreeGrafter"/>
</dbReference>
<dbReference type="GO" id="GO:0006749">
    <property type="term" value="P:glutathione metabolic process"/>
    <property type="evidence" value="ECO:0007669"/>
    <property type="project" value="TreeGrafter"/>
</dbReference>
<sequence>MQLYSYFRSSAAYRVRIALNLKGLPYETVPVHLVKGGGQQLAPAYRQVNPNALVPTLVDGDLTLGQSLAIIEYLDETHPQPALLPADAAGRARVRAIALTLACDIHPLNNLRVLKYLKHDLKVDEEAKNGWYRHWIDVGLGGLEQMLAGSPQTGRFCHGDTPTLADLCLVPQIFNARRFDCDLSAFPTLVRIDAACQALKAFQDAAPERQPDAE</sequence>
<dbReference type="Pfam" id="PF13417">
    <property type="entry name" value="GST_N_3"/>
    <property type="match status" value="1"/>
</dbReference>
<dbReference type="InterPro" id="IPR010987">
    <property type="entry name" value="Glutathione-S-Trfase_C-like"/>
</dbReference>
<dbReference type="InterPro" id="IPR036249">
    <property type="entry name" value="Thioredoxin-like_sf"/>
</dbReference>
<gene>
    <name evidence="4" type="primary">sspA_4</name>
    <name evidence="4" type="ORF">SAMEA1982600_04968</name>
</gene>
<dbReference type="InterPro" id="IPR005955">
    <property type="entry name" value="GST_Zeta"/>
</dbReference>
<protein>
    <submittedName>
        <fullName evidence="4">Glutathione-S-transferase</fullName>
    </submittedName>
</protein>
<dbReference type="Gene3D" id="1.20.1050.10">
    <property type="match status" value="1"/>
</dbReference>
<dbReference type="CDD" id="cd03191">
    <property type="entry name" value="GST_C_Zeta"/>
    <property type="match status" value="1"/>
</dbReference>
<comment type="similarity">
    <text evidence="1">Belongs to the GST superfamily. Zeta family.</text>
</comment>
<dbReference type="Gene3D" id="3.40.30.10">
    <property type="entry name" value="Glutaredoxin"/>
    <property type="match status" value="1"/>
</dbReference>
<dbReference type="PROSITE" id="PS50404">
    <property type="entry name" value="GST_NTER"/>
    <property type="match status" value="1"/>
</dbReference>
<organism evidence="4 5">
    <name type="scientific">Bordetella ansorpii</name>
    <dbReference type="NCBI Taxonomy" id="288768"/>
    <lineage>
        <taxon>Bacteria</taxon>
        <taxon>Pseudomonadati</taxon>
        <taxon>Pseudomonadota</taxon>
        <taxon>Betaproteobacteria</taxon>
        <taxon>Burkholderiales</taxon>
        <taxon>Alcaligenaceae</taxon>
        <taxon>Bordetella</taxon>
    </lineage>
</organism>
<dbReference type="PANTHER" id="PTHR42673:SF21">
    <property type="entry name" value="GLUTATHIONE S-TRANSFERASE YFCF"/>
    <property type="match status" value="1"/>
</dbReference>
<dbReference type="EMBL" id="FKBS01000029">
    <property type="protein sequence ID" value="SAI57650.1"/>
    <property type="molecule type" value="Genomic_DNA"/>
</dbReference>
<dbReference type="InterPro" id="IPR036282">
    <property type="entry name" value="Glutathione-S-Trfase_C_sf"/>
</dbReference>
<reference evidence="4 5" key="1">
    <citation type="submission" date="2016-03" db="EMBL/GenBank/DDBJ databases">
        <authorList>
            <consortium name="Pathogen Informatics"/>
        </authorList>
    </citation>
    <scope>NUCLEOTIDE SEQUENCE [LARGE SCALE GENOMIC DNA]</scope>
    <source>
        <strain evidence="4 5">NCTC13364</strain>
    </source>
</reference>
<evidence type="ECO:0000259" key="3">
    <source>
        <dbReference type="PROSITE" id="PS50405"/>
    </source>
</evidence>
<dbReference type="GO" id="GO:0016034">
    <property type="term" value="F:maleylacetoacetate isomerase activity"/>
    <property type="evidence" value="ECO:0007669"/>
    <property type="project" value="TreeGrafter"/>
</dbReference>
<accession>A0A157RI96</accession>
<dbReference type="InterPro" id="IPR034333">
    <property type="entry name" value="GST_Zeta_N"/>
</dbReference>
<dbReference type="SUPFAM" id="SSF47616">
    <property type="entry name" value="GST C-terminal domain-like"/>
    <property type="match status" value="1"/>
</dbReference>
<dbReference type="SUPFAM" id="SSF52833">
    <property type="entry name" value="Thioredoxin-like"/>
    <property type="match status" value="1"/>
</dbReference>
<dbReference type="PANTHER" id="PTHR42673">
    <property type="entry name" value="MALEYLACETOACETATE ISOMERASE"/>
    <property type="match status" value="1"/>
</dbReference>
<dbReference type="OrthoDB" id="509852at2"/>
<feature type="domain" description="GST N-terminal" evidence="2">
    <location>
        <begin position="1"/>
        <end position="82"/>
    </location>
</feature>
<dbReference type="Proteomes" id="UP000077037">
    <property type="component" value="Unassembled WGS sequence"/>
</dbReference>
<name>A0A157RI96_9BORD</name>
<dbReference type="SFLD" id="SFLDG00358">
    <property type="entry name" value="Main_(cytGST)"/>
    <property type="match status" value="1"/>
</dbReference>
<evidence type="ECO:0000313" key="4">
    <source>
        <dbReference type="EMBL" id="SAI57650.1"/>
    </source>
</evidence>
<feature type="domain" description="GST C-terminal" evidence="3">
    <location>
        <begin position="87"/>
        <end position="214"/>
    </location>
</feature>
<dbReference type="GO" id="GO:0005737">
    <property type="term" value="C:cytoplasm"/>
    <property type="evidence" value="ECO:0007669"/>
    <property type="project" value="InterPro"/>
</dbReference>
<dbReference type="CDD" id="cd03042">
    <property type="entry name" value="GST_N_Zeta"/>
    <property type="match status" value="1"/>
</dbReference>
<evidence type="ECO:0000259" key="2">
    <source>
        <dbReference type="PROSITE" id="PS50404"/>
    </source>
</evidence>
<dbReference type="PROSITE" id="PS50405">
    <property type="entry name" value="GST_CTER"/>
    <property type="match status" value="1"/>
</dbReference>
<dbReference type="AlphaFoldDB" id="A0A157RI96"/>
<dbReference type="RefSeq" id="WP_066420394.1">
    <property type="nucleotide sequence ID" value="NZ_FKBS01000029.1"/>
</dbReference>
<dbReference type="InterPro" id="IPR004045">
    <property type="entry name" value="Glutathione_S-Trfase_N"/>
</dbReference>
<evidence type="ECO:0000313" key="5">
    <source>
        <dbReference type="Proteomes" id="UP000077037"/>
    </source>
</evidence>
<proteinExistence type="inferred from homology"/>
<dbReference type="NCBIfam" id="TIGR01262">
    <property type="entry name" value="maiA"/>
    <property type="match status" value="1"/>
</dbReference>
<keyword evidence="4" id="KW-0808">Transferase</keyword>
<dbReference type="InterPro" id="IPR040079">
    <property type="entry name" value="Glutathione_S-Trfase"/>
</dbReference>
<evidence type="ECO:0000256" key="1">
    <source>
        <dbReference type="ARBA" id="ARBA00010007"/>
    </source>
</evidence>